<dbReference type="RefSeq" id="WP_168448407.1">
    <property type="nucleotide sequence ID" value="NZ_JAAWWK010000001.1"/>
</dbReference>
<organism evidence="4 5">
    <name type="scientific">Spongiibacter thalassae</name>
    <dbReference type="NCBI Taxonomy" id="2721624"/>
    <lineage>
        <taxon>Bacteria</taxon>
        <taxon>Pseudomonadati</taxon>
        <taxon>Pseudomonadota</taxon>
        <taxon>Gammaproteobacteria</taxon>
        <taxon>Cellvibrionales</taxon>
        <taxon>Spongiibacteraceae</taxon>
        <taxon>Spongiibacter</taxon>
    </lineage>
</organism>
<sequence>MSEKLALITGASAGIGREFARILASKGLDLLIVARREARLLALKAELEQKYAITVHCLAIDLAAEGVEQQISDKVREIGTPLGWLVNNAGYGITGRLDETALSEYERFLKIMLTGPVALTQLLLPDLKKAAPAHIINVASVAAFLPGTPGAGVYPACKAFIKSYTETLAGELRNSQVYATASCPGMTKTEIFDVMPESADVEKMKQRPGMSAAVVAQQAVNAVESGKVVIVHGLVNKIIAAIFSLMPLRLSMYIVAKAYPLEEN</sequence>
<name>A0ABX1GC64_9GAMM</name>
<dbReference type="CDD" id="cd05233">
    <property type="entry name" value="SDR_c"/>
    <property type="match status" value="1"/>
</dbReference>
<accession>A0ABX1GC64</accession>
<dbReference type="EMBL" id="JAAWWK010000001">
    <property type="protein sequence ID" value="NKI15849.1"/>
    <property type="molecule type" value="Genomic_DNA"/>
</dbReference>
<evidence type="ECO:0000256" key="1">
    <source>
        <dbReference type="ARBA" id="ARBA00006484"/>
    </source>
</evidence>
<reference evidence="4 5" key="1">
    <citation type="submission" date="2020-04" db="EMBL/GenBank/DDBJ databases">
        <authorList>
            <person name="Yoon J."/>
        </authorList>
    </citation>
    <scope>NUCLEOTIDE SEQUENCE [LARGE SCALE GENOMIC DNA]</scope>
    <source>
        <strain evidence="4 5">KMU-166</strain>
    </source>
</reference>
<dbReference type="Proteomes" id="UP000765845">
    <property type="component" value="Unassembled WGS sequence"/>
</dbReference>
<comment type="caution">
    <text evidence="4">The sequence shown here is derived from an EMBL/GenBank/DDBJ whole genome shotgun (WGS) entry which is preliminary data.</text>
</comment>
<dbReference type="PANTHER" id="PTHR44196:SF2">
    <property type="entry name" value="SHORT-CHAIN DEHYDROGENASE-RELATED"/>
    <property type="match status" value="1"/>
</dbReference>
<evidence type="ECO:0000313" key="4">
    <source>
        <dbReference type="EMBL" id="NKI15849.1"/>
    </source>
</evidence>
<evidence type="ECO:0000256" key="2">
    <source>
        <dbReference type="ARBA" id="ARBA00023002"/>
    </source>
</evidence>
<keyword evidence="2" id="KW-0560">Oxidoreductase</keyword>
<dbReference type="PRINTS" id="PR00080">
    <property type="entry name" value="SDRFAMILY"/>
</dbReference>
<gene>
    <name evidence="4" type="ORF">HCU74_00300</name>
</gene>
<keyword evidence="5" id="KW-1185">Reference proteome</keyword>
<dbReference type="PROSITE" id="PS00061">
    <property type="entry name" value="ADH_SHORT"/>
    <property type="match status" value="1"/>
</dbReference>
<dbReference type="PIRSF" id="PIRSF000126">
    <property type="entry name" value="11-beta-HSD1"/>
    <property type="match status" value="1"/>
</dbReference>
<dbReference type="InterPro" id="IPR002347">
    <property type="entry name" value="SDR_fam"/>
</dbReference>
<dbReference type="SUPFAM" id="SSF51735">
    <property type="entry name" value="NAD(P)-binding Rossmann-fold domains"/>
    <property type="match status" value="1"/>
</dbReference>
<dbReference type="Gene3D" id="3.40.50.720">
    <property type="entry name" value="NAD(P)-binding Rossmann-like Domain"/>
    <property type="match status" value="1"/>
</dbReference>
<protein>
    <submittedName>
        <fullName evidence="4">SDR family NAD(P)-dependent oxidoreductase</fullName>
    </submittedName>
</protein>
<dbReference type="PANTHER" id="PTHR44196">
    <property type="entry name" value="DEHYDROGENASE/REDUCTASE SDR FAMILY MEMBER 7B"/>
    <property type="match status" value="1"/>
</dbReference>
<evidence type="ECO:0000313" key="5">
    <source>
        <dbReference type="Proteomes" id="UP000765845"/>
    </source>
</evidence>
<evidence type="ECO:0000256" key="3">
    <source>
        <dbReference type="RuleBase" id="RU000363"/>
    </source>
</evidence>
<dbReference type="Pfam" id="PF00106">
    <property type="entry name" value="adh_short"/>
    <property type="match status" value="1"/>
</dbReference>
<dbReference type="InterPro" id="IPR036291">
    <property type="entry name" value="NAD(P)-bd_dom_sf"/>
</dbReference>
<proteinExistence type="inferred from homology"/>
<dbReference type="PRINTS" id="PR00081">
    <property type="entry name" value="GDHRDH"/>
</dbReference>
<comment type="similarity">
    <text evidence="1 3">Belongs to the short-chain dehydrogenases/reductases (SDR) family.</text>
</comment>
<dbReference type="InterPro" id="IPR020904">
    <property type="entry name" value="Sc_DH/Rdtase_CS"/>
</dbReference>